<dbReference type="InterPro" id="IPR044060">
    <property type="entry name" value="Bacterial_rp_domain"/>
</dbReference>
<feature type="domain" description="Bacterial repeat" evidence="2">
    <location>
        <begin position="345"/>
        <end position="398"/>
    </location>
</feature>
<keyword evidence="4" id="KW-1185">Reference proteome</keyword>
<dbReference type="InterPro" id="IPR013517">
    <property type="entry name" value="FG-GAP"/>
</dbReference>
<accession>A0ABS6RX81</accession>
<protein>
    <submittedName>
        <fullName evidence="3">Carboxypeptidase regulatory-like domain-containing protein</fullName>
    </submittedName>
</protein>
<name>A0ABS6RX81_9BACT</name>
<evidence type="ECO:0000313" key="4">
    <source>
        <dbReference type="Proteomes" id="UP001196980"/>
    </source>
</evidence>
<dbReference type="Proteomes" id="UP001196980">
    <property type="component" value="Unassembled WGS sequence"/>
</dbReference>
<gene>
    <name evidence="3" type="ORF">HWQ67_06515</name>
</gene>
<organism evidence="3 4">
    <name type="scientific">Candidatus Magnetobacterium casense</name>
    <dbReference type="NCBI Taxonomy" id="1455061"/>
    <lineage>
        <taxon>Bacteria</taxon>
        <taxon>Pseudomonadati</taxon>
        <taxon>Nitrospirota</taxon>
        <taxon>Thermodesulfovibrionia</taxon>
        <taxon>Thermodesulfovibrionales</taxon>
        <taxon>Candidatus Magnetobacteriaceae</taxon>
        <taxon>Candidatus Magnetobacterium</taxon>
    </lineage>
</organism>
<dbReference type="Pfam" id="PF13620">
    <property type="entry name" value="CarboxypepD_reg"/>
    <property type="match status" value="1"/>
</dbReference>
<dbReference type="EMBL" id="JABXWD010000085">
    <property type="protein sequence ID" value="MBV6341234.1"/>
    <property type="molecule type" value="Genomic_DNA"/>
</dbReference>
<proteinExistence type="predicted"/>
<dbReference type="Pfam" id="PF18998">
    <property type="entry name" value="Flg_new_2"/>
    <property type="match status" value="1"/>
</dbReference>
<dbReference type="Pfam" id="PF13517">
    <property type="entry name" value="FG-GAP_3"/>
    <property type="match status" value="1"/>
</dbReference>
<feature type="chain" id="PRO_5046111559" evidence="1">
    <location>
        <begin position="27"/>
        <end position="559"/>
    </location>
</feature>
<feature type="signal peptide" evidence="1">
    <location>
        <begin position="1"/>
        <end position="26"/>
    </location>
</feature>
<evidence type="ECO:0000256" key="1">
    <source>
        <dbReference type="SAM" id="SignalP"/>
    </source>
</evidence>
<dbReference type="PANTHER" id="PTHR46580">
    <property type="entry name" value="SENSOR KINASE-RELATED"/>
    <property type="match status" value="1"/>
</dbReference>
<evidence type="ECO:0000259" key="2">
    <source>
        <dbReference type="Pfam" id="PF18998"/>
    </source>
</evidence>
<reference evidence="3 4" key="1">
    <citation type="journal article" date="2020" name="J Geophys Res Biogeosci">
        <title>Magnetotaxis as an Adaptation to Enable Bacterial Shuttling of Microbial Sulfur and Sulfur Cycling Across Aquatic Oxic#Anoxic Interfaces.</title>
        <authorList>
            <person name="Li J."/>
            <person name="Liu P."/>
            <person name="Wang J."/>
            <person name="Roberts A.P."/>
            <person name="Pan Y."/>
        </authorList>
    </citation>
    <scope>NUCLEOTIDE SEQUENCE [LARGE SCALE GENOMIC DNA]</scope>
    <source>
        <strain evidence="3 4">MYR-1_YQ</strain>
    </source>
</reference>
<evidence type="ECO:0000313" key="3">
    <source>
        <dbReference type="EMBL" id="MBV6341234.1"/>
    </source>
</evidence>
<sequence>MRQLAKATGLIALMMCMLVLMTQPLAATTTANDGDWSTTNVTLTNTPEAAMMVRTGDIDNLGFGWPAGYDPFSGHSTPSHSYPWTVDPRDPDGTDRIMVITSYNGHPPNGQDGYTGSTVRPANNVRPIVLEYSLNGLTVNSAMLQIFVDDFQAPVWDAQYEVTINDVRITDLEVVINSLAQTGPIGKLITVRVPDDKLDLISSGKISINFDDNTTGAGDGYAVDFVKLLINPSGVTSTGTIKGTVTDSDTGTVLIGAEVSTGGIVKTTTDSEGAYKLTGVPAGLVVVKASASGYIPDTKTVDLVKDTTETADFSLSKGYGVTVSKSGDGYGTVLSTPSGLDCGDTCSYQFAPGTNVVLTATAASDSTFTGWSGDCTGTSPICTLTLSGNKKATATFAASCKGGTTKGPKYDFNADGVADILWYNNKTGMVYVYLMKEDGTILSHGTPATVADLKWKIEGVGDFNGDGKSDLLWRNSDTGHVGIWLMDGTSVSSMGSPATISDLNWNIKQVDDFNKDGKSDVLWENMASGLLVIWYMDGVNISSYKSIGLVPVTDWEIIK</sequence>
<dbReference type="PANTHER" id="PTHR46580:SF2">
    <property type="entry name" value="MAM DOMAIN-CONTAINING PROTEIN"/>
    <property type="match status" value="1"/>
</dbReference>
<keyword evidence="1" id="KW-0732">Signal</keyword>
<dbReference type="RefSeq" id="WP_218251863.1">
    <property type="nucleotide sequence ID" value="NZ_JABXWD010000085.1"/>
</dbReference>
<comment type="caution">
    <text evidence="3">The sequence shown here is derived from an EMBL/GenBank/DDBJ whole genome shotgun (WGS) entry which is preliminary data.</text>
</comment>